<keyword evidence="2" id="KW-1185">Reference proteome</keyword>
<feature type="coiled-coil region" evidence="1">
    <location>
        <begin position="58"/>
        <end position="92"/>
    </location>
</feature>
<reference evidence="3" key="1">
    <citation type="submission" date="2025-08" db="UniProtKB">
        <authorList>
            <consortium name="RefSeq"/>
        </authorList>
    </citation>
    <scope>IDENTIFICATION</scope>
    <source>
        <tissue evidence="3">Whole body</tissue>
    </source>
</reference>
<organism evidence="2 3">
    <name type="scientific">Temnothorax curvispinosus</name>
    <dbReference type="NCBI Taxonomy" id="300111"/>
    <lineage>
        <taxon>Eukaryota</taxon>
        <taxon>Metazoa</taxon>
        <taxon>Ecdysozoa</taxon>
        <taxon>Arthropoda</taxon>
        <taxon>Hexapoda</taxon>
        <taxon>Insecta</taxon>
        <taxon>Pterygota</taxon>
        <taxon>Neoptera</taxon>
        <taxon>Endopterygota</taxon>
        <taxon>Hymenoptera</taxon>
        <taxon>Apocrita</taxon>
        <taxon>Aculeata</taxon>
        <taxon>Formicoidea</taxon>
        <taxon>Formicidae</taxon>
        <taxon>Myrmicinae</taxon>
        <taxon>Temnothorax</taxon>
    </lineage>
</organism>
<dbReference type="OrthoDB" id="8026825at2759"/>
<evidence type="ECO:0000256" key="1">
    <source>
        <dbReference type="SAM" id="Coils"/>
    </source>
</evidence>
<name>A0A6J1QK20_9HYME</name>
<evidence type="ECO:0000313" key="2">
    <source>
        <dbReference type="Proteomes" id="UP000504618"/>
    </source>
</evidence>
<proteinExistence type="predicted"/>
<sequence>MEAVEESEPNVLREIASEEELAQIPRELTRKINAHFNAKFEEFITAAVITKAVFETSRKWLEQNLETAQKELAEQKLDLDECRGKLELAEKSNTEVCSNLEEVKIEVHGLQESVKR</sequence>
<protein>
    <submittedName>
        <fullName evidence="3">Uncharacterized protein LOC112460464</fullName>
    </submittedName>
</protein>
<gene>
    <name evidence="3" type="primary">LOC112460464</name>
</gene>
<dbReference type="GeneID" id="112460464"/>
<keyword evidence="1" id="KW-0175">Coiled coil</keyword>
<accession>A0A6J1QK20</accession>
<evidence type="ECO:0000313" key="3">
    <source>
        <dbReference type="RefSeq" id="XP_024880905.1"/>
    </source>
</evidence>
<dbReference type="AlphaFoldDB" id="A0A6J1QK20"/>
<dbReference type="RefSeq" id="XP_024880905.1">
    <property type="nucleotide sequence ID" value="XM_025025137.1"/>
</dbReference>
<dbReference type="Proteomes" id="UP000504618">
    <property type="component" value="Unplaced"/>
</dbReference>